<dbReference type="Proteomes" id="UP000315648">
    <property type="component" value="Unassembled WGS sequence"/>
</dbReference>
<sequence length="121" mass="13061">MSNDRYRRLLADVKTRIHEVTIENYVKSTATAGKPLLIDIRETDEWDAGHAPEALHISRGVLEGSIEEAVPDVTTPIVLSCAGGNRSALSAENLQKMGYTRVSSLIGGFGAWTKAGLPVVK</sequence>
<dbReference type="SMART" id="SM00450">
    <property type="entry name" value="RHOD"/>
    <property type="match status" value="1"/>
</dbReference>
<dbReference type="PANTHER" id="PTHR44086:SF10">
    <property type="entry name" value="THIOSULFATE SULFURTRANSFERASE_RHODANESE-LIKE DOMAIN-CONTAINING PROTEIN 3"/>
    <property type="match status" value="1"/>
</dbReference>
<dbReference type="PROSITE" id="PS50206">
    <property type="entry name" value="RHODANESE_3"/>
    <property type="match status" value="1"/>
</dbReference>
<dbReference type="InterPro" id="IPR036873">
    <property type="entry name" value="Rhodanese-like_dom_sf"/>
</dbReference>
<keyword evidence="3" id="KW-1185">Reference proteome</keyword>
<keyword evidence="2" id="KW-0808">Transferase</keyword>
<dbReference type="AlphaFoldDB" id="A0A556QDG1"/>
<protein>
    <submittedName>
        <fullName evidence="2">Sulfurtransferase</fullName>
    </submittedName>
</protein>
<dbReference type="PANTHER" id="PTHR44086">
    <property type="entry name" value="THIOSULFATE SULFURTRANSFERASE RDL2, MITOCHONDRIAL-RELATED"/>
    <property type="match status" value="1"/>
</dbReference>
<evidence type="ECO:0000313" key="3">
    <source>
        <dbReference type="Proteomes" id="UP000315648"/>
    </source>
</evidence>
<organism evidence="2 3">
    <name type="scientific">Rariglobus hedericola</name>
    <dbReference type="NCBI Taxonomy" id="2597822"/>
    <lineage>
        <taxon>Bacteria</taxon>
        <taxon>Pseudomonadati</taxon>
        <taxon>Verrucomicrobiota</taxon>
        <taxon>Opitutia</taxon>
        <taxon>Opitutales</taxon>
        <taxon>Opitutaceae</taxon>
        <taxon>Rariglobus</taxon>
    </lineage>
</organism>
<reference evidence="2 3" key="1">
    <citation type="submission" date="2019-07" db="EMBL/GenBank/DDBJ databases">
        <title>Description of 53C-WASEF.</title>
        <authorList>
            <person name="Pitt A."/>
            <person name="Hahn M.W."/>
        </authorList>
    </citation>
    <scope>NUCLEOTIDE SEQUENCE [LARGE SCALE GENOMIC DNA]</scope>
    <source>
        <strain evidence="2 3">53C-WASEF</strain>
    </source>
</reference>
<name>A0A556QDG1_9BACT</name>
<dbReference type="CDD" id="cd00158">
    <property type="entry name" value="RHOD"/>
    <property type="match status" value="1"/>
</dbReference>
<gene>
    <name evidence="2" type="ORF">FPL22_17295</name>
</gene>
<dbReference type="SUPFAM" id="SSF52821">
    <property type="entry name" value="Rhodanese/Cell cycle control phosphatase"/>
    <property type="match status" value="1"/>
</dbReference>
<dbReference type="Pfam" id="PF00581">
    <property type="entry name" value="Rhodanese"/>
    <property type="match status" value="1"/>
</dbReference>
<accession>A0A556QDG1</accession>
<evidence type="ECO:0000313" key="2">
    <source>
        <dbReference type="EMBL" id="TSJ74699.1"/>
    </source>
</evidence>
<comment type="caution">
    <text evidence="2">The sequence shown here is derived from an EMBL/GenBank/DDBJ whole genome shotgun (WGS) entry which is preliminary data.</text>
</comment>
<feature type="domain" description="Rhodanese" evidence="1">
    <location>
        <begin position="31"/>
        <end position="121"/>
    </location>
</feature>
<dbReference type="GO" id="GO:0004792">
    <property type="term" value="F:thiosulfate-cyanide sulfurtransferase activity"/>
    <property type="evidence" value="ECO:0007669"/>
    <property type="project" value="TreeGrafter"/>
</dbReference>
<dbReference type="RefSeq" id="WP_144354298.1">
    <property type="nucleotide sequence ID" value="NZ_CBCRVV010000033.1"/>
</dbReference>
<dbReference type="OrthoDB" id="9800872at2"/>
<dbReference type="Gene3D" id="3.40.250.10">
    <property type="entry name" value="Rhodanese-like domain"/>
    <property type="match status" value="1"/>
</dbReference>
<evidence type="ECO:0000259" key="1">
    <source>
        <dbReference type="PROSITE" id="PS50206"/>
    </source>
</evidence>
<dbReference type="InterPro" id="IPR001763">
    <property type="entry name" value="Rhodanese-like_dom"/>
</dbReference>
<proteinExistence type="predicted"/>
<dbReference type="EMBL" id="VMBG01000005">
    <property type="protein sequence ID" value="TSJ74699.1"/>
    <property type="molecule type" value="Genomic_DNA"/>
</dbReference>